<dbReference type="RefSeq" id="WP_162336163.1">
    <property type="nucleotide sequence ID" value="NZ_JBHSRQ010000007.1"/>
</dbReference>
<keyword evidence="2" id="KW-1185">Reference proteome</keyword>
<dbReference type="EMBL" id="PDWW01000001">
    <property type="protein sequence ID" value="KAF1727539.1"/>
    <property type="molecule type" value="Genomic_DNA"/>
</dbReference>
<comment type="caution">
    <text evidence="1">The sequence shown here is derived from an EMBL/GenBank/DDBJ whole genome shotgun (WGS) entry which is preliminary data.</text>
</comment>
<reference evidence="1 2" key="1">
    <citation type="submission" date="2017-10" db="EMBL/GenBank/DDBJ databases">
        <title>Whole genome sequencing of members of genus Pseudoxanthomonas.</title>
        <authorList>
            <person name="Kumar S."/>
            <person name="Bansal K."/>
            <person name="Kaur A."/>
            <person name="Patil P."/>
            <person name="Sharma S."/>
            <person name="Patil P.B."/>
        </authorList>
    </citation>
    <scope>NUCLEOTIDE SEQUENCE [LARGE SCALE GENOMIC DNA]</scope>
    <source>
        <strain evidence="1 2">DSM 17109</strain>
    </source>
</reference>
<name>A0ABQ6ZMF3_9GAMM</name>
<protein>
    <recommendedName>
        <fullName evidence="3">E2 family protein E</fullName>
    </recommendedName>
</protein>
<sequence length="136" mass="15735">MDLRREFDLPPDDVTFLDGYGRPWETTVDGSQWVLIHEFSTQHEGYTSATVTVAIRLETGYPLASLDMVYVHPPMSRRDGQALRCTEAVQAIHGVQYQRWSRHYTATHPWVAGIDGLERHVLSIEEWFRREMPSCT</sequence>
<dbReference type="Pfam" id="PF14462">
    <property type="entry name" value="Prok-E2_E"/>
    <property type="match status" value="1"/>
</dbReference>
<evidence type="ECO:0000313" key="1">
    <source>
        <dbReference type="EMBL" id="KAF1727539.1"/>
    </source>
</evidence>
<evidence type="ECO:0008006" key="3">
    <source>
        <dbReference type="Google" id="ProtNLM"/>
    </source>
</evidence>
<evidence type="ECO:0000313" key="2">
    <source>
        <dbReference type="Proteomes" id="UP000781710"/>
    </source>
</evidence>
<dbReference type="InterPro" id="IPR025701">
    <property type="entry name" value="UBQ-conjugat_E2_E"/>
</dbReference>
<organism evidence="1 2">
    <name type="scientific">Pseudoxanthomonas japonensis</name>
    <dbReference type="NCBI Taxonomy" id="69284"/>
    <lineage>
        <taxon>Bacteria</taxon>
        <taxon>Pseudomonadati</taxon>
        <taxon>Pseudomonadota</taxon>
        <taxon>Gammaproteobacteria</taxon>
        <taxon>Lysobacterales</taxon>
        <taxon>Lysobacteraceae</taxon>
        <taxon>Pseudoxanthomonas</taxon>
    </lineage>
</organism>
<dbReference type="Proteomes" id="UP000781710">
    <property type="component" value="Unassembled WGS sequence"/>
</dbReference>
<proteinExistence type="predicted"/>
<gene>
    <name evidence="1" type="ORF">CSC78_01620</name>
</gene>
<accession>A0ABQ6ZMF3</accession>